<name>A0A3P7J4N6_STRVU</name>
<organism evidence="2 3">
    <name type="scientific">Strongylus vulgaris</name>
    <name type="common">Blood worm</name>
    <dbReference type="NCBI Taxonomy" id="40348"/>
    <lineage>
        <taxon>Eukaryota</taxon>
        <taxon>Metazoa</taxon>
        <taxon>Ecdysozoa</taxon>
        <taxon>Nematoda</taxon>
        <taxon>Chromadorea</taxon>
        <taxon>Rhabditida</taxon>
        <taxon>Rhabditina</taxon>
        <taxon>Rhabditomorpha</taxon>
        <taxon>Strongyloidea</taxon>
        <taxon>Strongylidae</taxon>
        <taxon>Strongylus</taxon>
    </lineage>
</organism>
<reference evidence="2 3" key="1">
    <citation type="submission" date="2018-11" db="EMBL/GenBank/DDBJ databases">
        <authorList>
            <consortium name="Pathogen Informatics"/>
        </authorList>
    </citation>
    <scope>NUCLEOTIDE SEQUENCE [LARGE SCALE GENOMIC DNA]</scope>
</reference>
<accession>A0A3P7J4N6</accession>
<evidence type="ECO:0000256" key="1">
    <source>
        <dbReference type="SAM" id="MobiDB-lite"/>
    </source>
</evidence>
<keyword evidence="3" id="KW-1185">Reference proteome</keyword>
<evidence type="ECO:0000313" key="3">
    <source>
        <dbReference type="Proteomes" id="UP000270094"/>
    </source>
</evidence>
<feature type="compositionally biased region" description="Basic and acidic residues" evidence="1">
    <location>
        <begin position="10"/>
        <end position="26"/>
    </location>
</feature>
<gene>
    <name evidence="2" type="ORF">SVUK_LOCUS7822</name>
</gene>
<sequence>MGRLSQRTPLKREAEAPLDRPQKRALLDAPPSPRPTSVGVDPWQNPSAVTTKPLYPKAYSSVSFTPPTEKSFFRMELPSVPPRIYFDHRLEEQEDVSEVGPPQARIAPAAPLSQGLDFTYAQCSIWAFHITQVGDIRGNLQRFVQ</sequence>
<dbReference type="EMBL" id="UYYB01027415">
    <property type="protein sequence ID" value="VDM72824.1"/>
    <property type="molecule type" value="Genomic_DNA"/>
</dbReference>
<protein>
    <submittedName>
        <fullName evidence="2">Uncharacterized protein</fullName>
    </submittedName>
</protein>
<dbReference type="OrthoDB" id="5867210at2759"/>
<feature type="region of interest" description="Disordered" evidence="1">
    <location>
        <begin position="1"/>
        <end position="47"/>
    </location>
</feature>
<dbReference type="Proteomes" id="UP000270094">
    <property type="component" value="Unassembled WGS sequence"/>
</dbReference>
<dbReference type="AlphaFoldDB" id="A0A3P7J4N6"/>
<proteinExistence type="predicted"/>
<evidence type="ECO:0000313" key="2">
    <source>
        <dbReference type="EMBL" id="VDM72824.1"/>
    </source>
</evidence>